<dbReference type="GO" id="GO:0005886">
    <property type="term" value="C:plasma membrane"/>
    <property type="evidence" value="ECO:0007669"/>
    <property type="project" value="UniProtKB-SubCell"/>
</dbReference>
<dbReference type="OrthoDB" id="2374256at2"/>
<evidence type="ECO:0000313" key="3">
    <source>
        <dbReference type="EMBL" id="KRT92813.1"/>
    </source>
</evidence>
<dbReference type="Pfam" id="PF14089">
    <property type="entry name" value="KbaA"/>
    <property type="match status" value="1"/>
</dbReference>
<evidence type="ECO:0000313" key="4">
    <source>
        <dbReference type="EMBL" id="MEC0487206.1"/>
    </source>
</evidence>
<dbReference type="EMBL" id="LECW02000027">
    <property type="protein sequence ID" value="KRT92813.1"/>
    <property type="molecule type" value="Genomic_DNA"/>
</dbReference>
<keyword evidence="2" id="KW-0812">Transmembrane</keyword>
<dbReference type="GO" id="GO:0030435">
    <property type="term" value="P:sporulation resulting in formation of a cellular spore"/>
    <property type="evidence" value="ECO:0007669"/>
    <property type="project" value="UniProtKB-KW"/>
</dbReference>
<dbReference type="AlphaFoldDB" id="A0A0J6ELP6"/>
<feature type="transmembrane region" description="Helical" evidence="2">
    <location>
        <begin position="7"/>
        <end position="28"/>
    </location>
</feature>
<dbReference type="EMBL" id="JARRTL010000028">
    <property type="protein sequence ID" value="MEC0487206.1"/>
    <property type="molecule type" value="Genomic_DNA"/>
</dbReference>
<dbReference type="PATRIC" id="fig|1664069.3.peg.719"/>
<comment type="subcellular location">
    <subcellularLocation>
        <location evidence="1">Cell membrane</location>
    </subcellularLocation>
</comment>
<comment type="caution">
    <text evidence="3">The sequence shown here is derived from an EMBL/GenBank/DDBJ whole genome shotgun (WGS) entry which is preliminary data.</text>
</comment>
<dbReference type="RefSeq" id="WP_048354116.1">
    <property type="nucleotide sequence ID" value="NZ_CP023481.1"/>
</dbReference>
<dbReference type="GO" id="GO:0045881">
    <property type="term" value="P:positive regulation of sporulation resulting in formation of a cellular spore"/>
    <property type="evidence" value="ECO:0007669"/>
    <property type="project" value="InterPro"/>
</dbReference>
<accession>A0A0J6ELP6</accession>
<evidence type="ECO:0000256" key="2">
    <source>
        <dbReference type="SAM" id="Phobius"/>
    </source>
</evidence>
<dbReference type="InterPro" id="IPR024164">
    <property type="entry name" value="KinB-signalling_activ"/>
</dbReference>
<reference evidence="3" key="2">
    <citation type="submission" date="2015-10" db="EMBL/GenBank/DDBJ databases">
        <authorList>
            <person name="Gilbert D.G."/>
        </authorList>
    </citation>
    <scope>NUCLEOTIDE SEQUENCE</scope>
    <source>
        <strain evidence="3">GO-13</strain>
    </source>
</reference>
<evidence type="ECO:0000313" key="6">
    <source>
        <dbReference type="Proteomes" id="UP001341297"/>
    </source>
</evidence>
<keyword evidence="6" id="KW-1185">Reference proteome</keyword>
<evidence type="ECO:0000256" key="1">
    <source>
        <dbReference type="PIRNR" id="PIRNR029886"/>
    </source>
</evidence>
<comment type="function">
    <text evidence="1">Involved in the activation of the KinB signaling pathway of sporulation.</text>
</comment>
<gene>
    <name evidence="3" type="ORF">AB447_222155</name>
    <name evidence="4" type="ORF">P8828_20850</name>
</gene>
<keyword evidence="1 2" id="KW-0472">Membrane</keyword>
<accession>A0A0J6DXQ0</accession>
<feature type="transmembrane region" description="Helical" evidence="2">
    <location>
        <begin position="173"/>
        <end position="192"/>
    </location>
</feature>
<sequence length="199" mass="23165">MKSRNLVRFFFSVLGVGALTTSIIGFAIEWGRYKELFLSFEVLEILSVLFWFIGVGMIFSVIAQMGFVIFLTIHRFALEIFRSHSLWNSIQLFLIIFVTFDLVYLRYLFFGEGSGSIVPYIWLPLLIMIIGLIAAYMKQKQSSKKTFVSALFLMIVFTVMEWFPALRVNEEDWLYLMLLPLLSCNAFQLLMLPKFLSRS</sequence>
<keyword evidence="2" id="KW-1133">Transmembrane helix</keyword>
<protein>
    <recommendedName>
        <fullName evidence="1">KinB-signaling pathway activation protein</fullName>
    </recommendedName>
</protein>
<organism evidence="3 5">
    <name type="scientific">Bacillus glycinifermentans</name>
    <dbReference type="NCBI Taxonomy" id="1664069"/>
    <lineage>
        <taxon>Bacteria</taxon>
        <taxon>Bacillati</taxon>
        <taxon>Bacillota</taxon>
        <taxon>Bacilli</taxon>
        <taxon>Bacillales</taxon>
        <taxon>Bacillaceae</taxon>
        <taxon>Bacillus</taxon>
    </lineage>
</organism>
<reference evidence="3 5" key="1">
    <citation type="journal article" date="2015" name="Int. J. Syst. Evol. Microbiol.">
        <title>Bacillus glycinifermentans sp. nov., isolated from fermented soybean paste.</title>
        <authorList>
            <person name="Kim S.J."/>
            <person name="Dunlap C.A."/>
            <person name="Kwon S.W."/>
            <person name="Rooney A.P."/>
        </authorList>
    </citation>
    <scope>NUCLEOTIDE SEQUENCE [LARGE SCALE GENOMIC DNA]</scope>
    <source>
        <strain evidence="3 5">GO-13</strain>
    </source>
</reference>
<dbReference type="STRING" id="1664069.BGLY_0165"/>
<evidence type="ECO:0000313" key="5">
    <source>
        <dbReference type="Proteomes" id="UP000036168"/>
    </source>
</evidence>
<proteinExistence type="predicted"/>
<dbReference type="PIRSF" id="PIRSF029886">
    <property type="entry name" value="KBAA"/>
    <property type="match status" value="1"/>
</dbReference>
<feature type="transmembrane region" description="Helical" evidence="2">
    <location>
        <begin position="147"/>
        <end position="167"/>
    </location>
</feature>
<feature type="transmembrane region" description="Helical" evidence="2">
    <location>
        <begin position="85"/>
        <end position="105"/>
    </location>
</feature>
<feature type="transmembrane region" description="Helical" evidence="2">
    <location>
        <begin position="48"/>
        <end position="73"/>
    </location>
</feature>
<keyword evidence="1" id="KW-1003">Cell membrane</keyword>
<dbReference type="SMART" id="SM01251">
    <property type="entry name" value="KbaA"/>
    <property type="match status" value="1"/>
</dbReference>
<reference evidence="4 6" key="3">
    <citation type="submission" date="2023-03" db="EMBL/GenBank/DDBJ databases">
        <title>Agriculturally important microbes genome sequencing.</title>
        <authorList>
            <person name="Dunlap C."/>
        </authorList>
    </citation>
    <scope>NUCLEOTIDE SEQUENCE [LARGE SCALE GENOMIC DNA]</scope>
    <source>
        <strain evidence="4 6">CBP-3203</strain>
    </source>
</reference>
<name>A0A0J6ELP6_9BACI</name>
<dbReference type="Proteomes" id="UP001341297">
    <property type="component" value="Unassembled WGS sequence"/>
</dbReference>
<feature type="transmembrane region" description="Helical" evidence="2">
    <location>
        <begin position="117"/>
        <end position="135"/>
    </location>
</feature>
<keyword evidence="1" id="KW-0749">Sporulation</keyword>
<dbReference type="Proteomes" id="UP000036168">
    <property type="component" value="Unassembled WGS sequence"/>
</dbReference>